<dbReference type="InterPro" id="IPR007487">
    <property type="entry name" value="ABC_transpt-TYRBP-like"/>
</dbReference>
<evidence type="ECO:0000256" key="1">
    <source>
        <dbReference type="SAM" id="SignalP"/>
    </source>
</evidence>
<feature type="chain" id="PRO_5046054268" description="ABC transporter substrate-binding protein" evidence="1">
    <location>
        <begin position="18"/>
        <end position="349"/>
    </location>
</feature>
<dbReference type="PANTHER" id="PTHR35271">
    <property type="entry name" value="ABC TRANSPORTER, SUBSTRATE-BINDING LIPOPROTEIN-RELATED"/>
    <property type="match status" value="1"/>
</dbReference>
<organism evidence="2 3">
    <name type="scientific">SAR92 clade bacterium H455</name>
    <dbReference type="NCBI Taxonomy" id="2974818"/>
    <lineage>
        <taxon>Bacteria</taxon>
        <taxon>Pseudomonadati</taxon>
        <taxon>Pseudomonadota</taxon>
        <taxon>Gammaproteobacteria</taxon>
        <taxon>Cellvibrionales</taxon>
        <taxon>Porticoccaceae</taxon>
        <taxon>SAR92 clade</taxon>
    </lineage>
</organism>
<keyword evidence="3" id="KW-1185">Reference proteome</keyword>
<dbReference type="PANTHER" id="PTHR35271:SF1">
    <property type="entry name" value="ABC TRANSPORTER, SUBSTRATE-BINDING LIPOPROTEIN"/>
    <property type="match status" value="1"/>
</dbReference>
<reference evidence="2" key="1">
    <citation type="submission" date="2022-08" db="EMBL/GenBank/DDBJ databases">
        <title>Catabolic pathway analysis in culturable SAR92 clade bacteria reveals their overlooked roles in DMSP degradation in coastal seas.</title>
        <authorList>
            <person name="He X."/>
            <person name="Zhang X."/>
            <person name="Zhang Y."/>
        </authorList>
    </citation>
    <scope>NUCLEOTIDE SEQUENCE</scope>
    <source>
        <strain evidence="2">H455</strain>
    </source>
</reference>
<keyword evidence="1" id="KW-0732">Signal</keyword>
<name>A0ABY5TPA0_9GAMM</name>
<evidence type="ECO:0000313" key="2">
    <source>
        <dbReference type="EMBL" id="UVW35662.1"/>
    </source>
</evidence>
<dbReference type="Proteomes" id="UP001059934">
    <property type="component" value="Chromosome"/>
</dbReference>
<accession>A0ABY5TPA0</accession>
<dbReference type="EMBL" id="CP103416">
    <property type="protein sequence ID" value="UVW35662.1"/>
    <property type="molecule type" value="Genomic_DNA"/>
</dbReference>
<dbReference type="Gene3D" id="3.40.50.2300">
    <property type="match status" value="1"/>
</dbReference>
<evidence type="ECO:0008006" key="4">
    <source>
        <dbReference type="Google" id="ProtNLM"/>
    </source>
</evidence>
<feature type="signal peptide" evidence="1">
    <location>
        <begin position="1"/>
        <end position="17"/>
    </location>
</feature>
<sequence length="349" mass="38267">MCILFAVIMLFGAKVSADQIGLLFLVSKPTKDYLNIMTTVQDELNKTFPDKYKYTVEFVSQRPATQKTGFRTTANADLIVTVGTAAADSAYGERALEPKPLESKALQAEALQPNSFELSTLEAKAQQYKITAPIVSVLITDSSFAALARKHFGSVNQAFAHQVSAISIDQPTSRSIRLAKLLLPKAKKAGVMLGYSSAAKQQELAESIRDLGMTSEFVTIGTKDNPITKIDPVICDADVFIPVPDSRLINIATARWILRLSYRHKVPVVAFSRTYVEAGALAAIYSSPQNVALQTVEWIADADLDGGDQGQAYQPKYFSMHFNYSVAASLDVVIKDEQFYRDKLHGGNR</sequence>
<gene>
    <name evidence="2" type="ORF">NYF23_03385</name>
</gene>
<proteinExistence type="predicted"/>
<evidence type="ECO:0000313" key="3">
    <source>
        <dbReference type="Proteomes" id="UP001059934"/>
    </source>
</evidence>
<protein>
    <recommendedName>
        <fullName evidence="4">ABC transporter substrate-binding protein</fullName>
    </recommendedName>
</protein>